<keyword evidence="1" id="KW-0812">Transmembrane</keyword>
<feature type="transmembrane region" description="Helical" evidence="1">
    <location>
        <begin position="43"/>
        <end position="66"/>
    </location>
</feature>
<protein>
    <submittedName>
        <fullName evidence="2">Uncharacterized protein</fullName>
    </submittedName>
</protein>
<keyword evidence="1" id="KW-0472">Membrane</keyword>
<gene>
    <name evidence="2" type="ORF">SAMN05216236_15112</name>
</gene>
<proteinExistence type="predicted"/>
<sequence>MHQPSQTPIFWTIVFLTVACGVGAGATAVYTAVNGSSQNMDQLFATLSHLFSGGIGAIFGAHAASLSARPPSAPAKDEPGT</sequence>
<evidence type="ECO:0000313" key="2">
    <source>
        <dbReference type="EMBL" id="SFU20373.1"/>
    </source>
</evidence>
<keyword evidence="3" id="KW-1185">Reference proteome</keyword>
<feature type="transmembrane region" description="Helical" evidence="1">
    <location>
        <begin position="9"/>
        <end position="31"/>
    </location>
</feature>
<evidence type="ECO:0000313" key="3">
    <source>
        <dbReference type="Proteomes" id="UP000182466"/>
    </source>
</evidence>
<name>A0A1I7E969_9RHOB</name>
<evidence type="ECO:0000256" key="1">
    <source>
        <dbReference type="SAM" id="Phobius"/>
    </source>
</evidence>
<dbReference type="EMBL" id="FPAW01000051">
    <property type="protein sequence ID" value="SFU20373.1"/>
    <property type="molecule type" value="Genomic_DNA"/>
</dbReference>
<dbReference type="Proteomes" id="UP000182466">
    <property type="component" value="Unassembled WGS sequence"/>
</dbReference>
<dbReference type="AlphaFoldDB" id="A0A1I7E969"/>
<organism evidence="2 3">
    <name type="scientific">Sedimentitalea nanhaiensis</name>
    <dbReference type="NCBI Taxonomy" id="999627"/>
    <lineage>
        <taxon>Bacteria</taxon>
        <taxon>Pseudomonadati</taxon>
        <taxon>Pseudomonadota</taxon>
        <taxon>Alphaproteobacteria</taxon>
        <taxon>Rhodobacterales</taxon>
        <taxon>Paracoccaceae</taxon>
        <taxon>Sedimentitalea</taxon>
    </lineage>
</organism>
<accession>A0A1I7E969</accession>
<keyword evidence="1" id="KW-1133">Transmembrane helix</keyword>
<reference evidence="2 3" key="1">
    <citation type="submission" date="2016-10" db="EMBL/GenBank/DDBJ databases">
        <authorList>
            <person name="de Groot N.N."/>
        </authorList>
    </citation>
    <scope>NUCLEOTIDE SEQUENCE [LARGE SCALE GENOMIC DNA]</scope>
    <source>
        <strain evidence="2 3">CGMCC 1.10959</strain>
    </source>
</reference>